<evidence type="ECO:0000256" key="1">
    <source>
        <dbReference type="ARBA" id="ARBA00006484"/>
    </source>
</evidence>
<keyword evidence="5" id="KW-1185">Reference proteome</keyword>
<dbReference type="PANTHER" id="PTHR44196:SF1">
    <property type="entry name" value="DEHYDROGENASE_REDUCTASE SDR FAMILY MEMBER 7B"/>
    <property type="match status" value="1"/>
</dbReference>
<dbReference type="Proteomes" id="UP001501410">
    <property type="component" value="Unassembled WGS sequence"/>
</dbReference>
<keyword evidence="2" id="KW-0560">Oxidoreductase</keyword>
<name>A0ABP8MT13_9BACT</name>
<dbReference type="RefSeq" id="WP_344826097.1">
    <property type="nucleotide sequence ID" value="NZ_BAABEZ010000022.1"/>
</dbReference>
<comment type="similarity">
    <text evidence="1 3">Belongs to the short-chain dehydrogenases/reductases (SDR) family.</text>
</comment>
<sequence length="231" mass="24656">MRNAVITGGSQGIGAAVAMKLAQQGFALAICARNETDLQKIASEARAAGSPAVHVFSVDLSMPDGAGRFAAFVRSHFQQLDILVNNAGLFLPGQLRDEPQGQLVMMLQLNVISAYDLTREMIPLMGNKGHIFNMCSVASLKAYPNGGSYSISKYALLGFSDNLREELKTSGIRVTALCPGATHSRSWEGSGVHEDRIMAASDIADTLWSAYTLSANAVVETVIIRPQLGDL</sequence>
<accession>A0ABP8MT13</accession>
<dbReference type="InterPro" id="IPR002347">
    <property type="entry name" value="SDR_fam"/>
</dbReference>
<dbReference type="InterPro" id="IPR036291">
    <property type="entry name" value="NAD(P)-bd_dom_sf"/>
</dbReference>
<dbReference type="PRINTS" id="PR00081">
    <property type="entry name" value="GDHRDH"/>
</dbReference>
<dbReference type="SUPFAM" id="SSF51735">
    <property type="entry name" value="NAD(P)-binding Rossmann-fold domains"/>
    <property type="match status" value="1"/>
</dbReference>
<reference evidence="5" key="1">
    <citation type="journal article" date="2019" name="Int. J. Syst. Evol. Microbiol.">
        <title>The Global Catalogue of Microorganisms (GCM) 10K type strain sequencing project: providing services to taxonomists for standard genome sequencing and annotation.</title>
        <authorList>
            <consortium name="The Broad Institute Genomics Platform"/>
            <consortium name="The Broad Institute Genome Sequencing Center for Infectious Disease"/>
            <person name="Wu L."/>
            <person name="Ma J."/>
        </authorList>
    </citation>
    <scope>NUCLEOTIDE SEQUENCE [LARGE SCALE GENOMIC DNA]</scope>
    <source>
        <strain evidence="5">JCM 31921</strain>
    </source>
</reference>
<proteinExistence type="inferred from homology"/>
<organism evidence="4 5">
    <name type="scientific">Rurimicrobium arvi</name>
    <dbReference type="NCBI Taxonomy" id="2049916"/>
    <lineage>
        <taxon>Bacteria</taxon>
        <taxon>Pseudomonadati</taxon>
        <taxon>Bacteroidota</taxon>
        <taxon>Chitinophagia</taxon>
        <taxon>Chitinophagales</taxon>
        <taxon>Chitinophagaceae</taxon>
        <taxon>Rurimicrobium</taxon>
    </lineage>
</organism>
<dbReference type="PROSITE" id="PS00061">
    <property type="entry name" value="ADH_SHORT"/>
    <property type="match status" value="1"/>
</dbReference>
<dbReference type="Pfam" id="PF00106">
    <property type="entry name" value="adh_short"/>
    <property type="match status" value="1"/>
</dbReference>
<comment type="caution">
    <text evidence="4">The sequence shown here is derived from an EMBL/GenBank/DDBJ whole genome shotgun (WGS) entry which is preliminary data.</text>
</comment>
<dbReference type="PRINTS" id="PR00080">
    <property type="entry name" value="SDRFAMILY"/>
</dbReference>
<evidence type="ECO:0000313" key="5">
    <source>
        <dbReference type="Proteomes" id="UP001501410"/>
    </source>
</evidence>
<dbReference type="PANTHER" id="PTHR44196">
    <property type="entry name" value="DEHYDROGENASE/REDUCTASE SDR FAMILY MEMBER 7B"/>
    <property type="match status" value="1"/>
</dbReference>
<dbReference type="Gene3D" id="3.40.50.720">
    <property type="entry name" value="NAD(P)-binding Rossmann-like Domain"/>
    <property type="match status" value="1"/>
</dbReference>
<dbReference type="EMBL" id="BAABEZ010000022">
    <property type="protein sequence ID" value="GAA4455571.1"/>
    <property type="molecule type" value="Genomic_DNA"/>
</dbReference>
<evidence type="ECO:0000256" key="2">
    <source>
        <dbReference type="ARBA" id="ARBA00023002"/>
    </source>
</evidence>
<dbReference type="CDD" id="cd05233">
    <property type="entry name" value="SDR_c"/>
    <property type="match status" value="1"/>
</dbReference>
<protein>
    <submittedName>
        <fullName evidence="4">SDR family oxidoreductase</fullName>
    </submittedName>
</protein>
<dbReference type="InterPro" id="IPR020904">
    <property type="entry name" value="Sc_DH/Rdtase_CS"/>
</dbReference>
<evidence type="ECO:0000313" key="4">
    <source>
        <dbReference type="EMBL" id="GAA4455571.1"/>
    </source>
</evidence>
<evidence type="ECO:0000256" key="3">
    <source>
        <dbReference type="RuleBase" id="RU000363"/>
    </source>
</evidence>
<gene>
    <name evidence="4" type="ORF">GCM10023092_19450</name>
</gene>